<evidence type="ECO:0000313" key="2">
    <source>
        <dbReference type="Proteomes" id="UP000609849"/>
    </source>
</evidence>
<name>A0ABR7JRL8_9FIRM</name>
<dbReference type="EMBL" id="JACRWE010000005">
    <property type="protein sequence ID" value="MBC5997560.1"/>
    <property type="molecule type" value="Genomic_DNA"/>
</dbReference>
<gene>
    <name evidence="1" type="ORF">H8923_12365</name>
</gene>
<dbReference type="Proteomes" id="UP000609849">
    <property type="component" value="Unassembled WGS sequence"/>
</dbReference>
<dbReference type="RefSeq" id="WP_153971836.1">
    <property type="nucleotide sequence ID" value="NZ_JACRWE010000005.1"/>
</dbReference>
<proteinExistence type="predicted"/>
<comment type="caution">
    <text evidence="1">The sequence shown here is derived from an EMBL/GenBank/DDBJ whole genome shotgun (WGS) entry which is preliminary data.</text>
</comment>
<evidence type="ECO:0000313" key="1">
    <source>
        <dbReference type="EMBL" id="MBC5997560.1"/>
    </source>
</evidence>
<sequence>MDSPYMRLIYDKMEFIEFKQNILLLKQPQHRASIFYDLKLDDFIRIRDFTEEFSSRVLNHEKLTILDYEKELFKIWSPIRSYPSSSTLVAKALMKDDIFNLLFQSNN</sequence>
<organism evidence="1 2">
    <name type="scientific">Romboutsia faecis</name>
    <dbReference type="NCBI Taxonomy" id="2764597"/>
    <lineage>
        <taxon>Bacteria</taxon>
        <taxon>Bacillati</taxon>
        <taxon>Bacillota</taxon>
        <taxon>Clostridia</taxon>
        <taxon>Peptostreptococcales</taxon>
        <taxon>Peptostreptococcaceae</taxon>
        <taxon>Romboutsia</taxon>
    </lineage>
</organism>
<protein>
    <submittedName>
        <fullName evidence="1">Uncharacterized protein</fullName>
    </submittedName>
</protein>
<accession>A0ABR7JRL8</accession>
<reference evidence="1 2" key="1">
    <citation type="submission" date="2020-08" db="EMBL/GenBank/DDBJ databases">
        <authorList>
            <person name="Liu C."/>
            <person name="Sun Q."/>
        </authorList>
    </citation>
    <scope>NUCLEOTIDE SEQUENCE [LARGE SCALE GENOMIC DNA]</scope>
    <source>
        <strain evidence="1 2">NSJ-18</strain>
    </source>
</reference>
<keyword evidence="2" id="KW-1185">Reference proteome</keyword>